<protein>
    <submittedName>
        <fullName evidence="3">Uncharacterized protein</fullName>
    </submittedName>
</protein>
<evidence type="ECO:0000256" key="1">
    <source>
        <dbReference type="SAM" id="Phobius"/>
    </source>
</evidence>
<feature type="transmembrane region" description="Helical" evidence="1">
    <location>
        <begin position="302"/>
        <end position="329"/>
    </location>
</feature>
<keyword evidence="1" id="KW-1133">Transmembrane helix</keyword>
<feature type="transmembrane region" description="Helical" evidence="1">
    <location>
        <begin position="391"/>
        <end position="409"/>
    </location>
</feature>
<accession>A0A9P8TQY8</accession>
<dbReference type="Proteomes" id="UP000774326">
    <property type="component" value="Unassembled WGS sequence"/>
</dbReference>
<feature type="transmembrane region" description="Helical" evidence="1">
    <location>
        <begin position="442"/>
        <end position="463"/>
    </location>
</feature>
<name>A0A9P8TQY8_WICPI</name>
<keyword evidence="1" id="KW-0472">Membrane</keyword>
<keyword evidence="1" id="KW-0812">Transmembrane</keyword>
<sequence length="537" mass="60754">MNWINNIRTTALLLAIISLIKPTAGLVFQASKDKGYFECEYSSLPFLSFEWAKVPEESTGLTASLIVYQPSKLYGEINANTWHKSTNGSSILDREEEKIRFNINAGTVDVLDSKTGLFETVQLTDPTRLVSYIPHANGSSSPLEISLPNPGFYCVQAYYEISDTISYSLTEHQYDEIRRKDFEHVKYYGPQNRTIKSDKQYVEELAADYLPKVDFFDSQYRAMYENIIGWSRNRLLTLTIWPSSLFMIIVSFFIKRAAVKRQVRLYASFGLVSTVLFVVKWGTSGQRYYAGGNSGIDSVDNIFFTTYFGFFIDLLVTVISIACVGISLLPVEEIEDQKPIYIIHVCHLIPLAVVYYMTCSTAEVVLLVCRETNLINGTVIGVSCKKFQDGMIAVTTLSCVVLFPIWSYLPFRQLQQGFDSWLAEKEPTCGGEVSRLIKQTSLLYRFMLVLGLASTAMYGFYIFETRNRTTIAALDSIADASWARLLYSNRDFCLLLAFMWTGFALLVPMIFAKEIEDLEVGDIPLANLKSDSEESDV</sequence>
<evidence type="ECO:0000313" key="3">
    <source>
        <dbReference type="EMBL" id="KAH3687396.1"/>
    </source>
</evidence>
<comment type="caution">
    <text evidence="3">The sequence shown here is derived from an EMBL/GenBank/DDBJ whole genome shotgun (WGS) entry which is preliminary data.</text>
</comment>
<dbReference type="EMBL" id="JAEUBG010000855">
    <property type="protein sequence ID" value="KAH3687396.1"/>
    <property type="molecule type" value="Genomic_DNA"/>
</dbReference>
<dbReference type="AlphaFoldDB" id="A0A9P8TQY8"/>
<feature type="transmembrane region" description="Helical" evidence="1">
    <location>
        <begin position="341"/>
        <end position="358"/>
    </location>
</feature>
<keyword evidence="2" id="KW-0732">Signal</keyword>
<evidence type="ECO:0000256" key="2">
    <source>
        <dbReference type="SAM" id="SignalP"/>
    </source>
</evidence>
<gene>
    <name evidence="3" type="ORF">WICPIJ_001609</name>
</gene>
<feature type="transmembrane region" description="Helical" evidence="1">
    <location>
        <begin position="492"/>
        <end position="511"/>
    </location>
</feature>
<organism evidence="3 4">
    <name type="scientific">Wickerhamomyces pijperi</name>
    <name type="common">Yeast</name>
    <name type="synonym">Pichia pijperi</name>
    <dbReference type="NCBI Taxonomy" id="599730"/>
    <lineage>
        <taxon>Eukaryota</taxon>
        <taxon>Fungi</taxon>
        <taxon>Dikarya</taxon>
        <taxon>Ascomycota</taxon>
        <taxon>Saccharomycotina</taxon>
        <taxon>Saccharomycetes</taxon>
        <taxon>Phaffomycetales</taxon>
        <taxon>Wickerhamomycetaceae</taxon>
        <taxon>Wickerhamomyces</taxon>
    </lineage>
</organism>
<evidence type="ECO:0000313" key="4">
    <source>
        <dbReference type="Proteomes" id="UP000774326"/>
    </source>
</evidence>
<keyword evidence="4" id="KW-1185">Reference proteome</keyword>
<feature type="chain" id="PRO_5040232965" evidence="2">
    <location>
        <begin position="26"/>
        <end position="537"/>
    </location>
</feature>
<feature type="signal peptide" evidence="2">
    <location>
        <begin position="1"/>
        <end position="25"/>
    </location>
</feature>
<reference evidence="3" key="2">
    <citation type="submission" date="2021-01" db="EMBL/GenBank/DDBJ databases">
        <authorList>
            <person name="Schikora-Tamarit M.A."/>
        </authorList>
    </citation>
    <scope>NUCLEOTIDE SEQUENCE</scope>
    <source>
        <strain evidence="3">CBS2887</strain>
    </source>
</reference>
<proteinExistence type="predicted"/>
<feature type="transmembrane region" description="Helical" evidence="1">
    <location>
        <begin position="235"/>
        <end position="253"/>
    </location>
</feature>
<reference evidence="3" key="1">
    <citation type="journal article" date="2021" name="Open Biol.">
        <title>Shared evolutionary footprints suggest mitochondrial oxidative damage underlies multiple complex I losses in fungi.</title>
        <authorList>
            <person name="Schikora-Tamarit M.A."/>
            <person name="Marcet-Houben M."/>
            <person name="Nosek J."/>
            <person name="Gabaldon T."/>
        </authorList>
    </citation>
    <scope>NUCLEOTIDE SEQUENCE</scope>
    <source>
        <strain evidence="3">CBS2887</strain>
    </source>
</reference>